<feature type="region of interest" description="Disordered" evidence="1">
    <location>
        <begin position="84"/>
        <end position="108"/>
    </location>
</feature>
<evidence type="ECO:0000313" key="2">
    <source>
        <dbReference type="EMBL" id="GAB0181190.1"/>
    </source>
</evidence>
<keyword evidence="3" id="KW-1185">Reference proteome</keyword>
<organism evidence="2 3">
    <name type="scientific">Grus japonensis</name>
    <name type="common">Japanese crane</name>
    <name type="synonym">Red-crowned crane</name>
    <dbReference type="NCBI Taxonomy" id="30415"/>
    <lineage>
        <taxon>Eukaryota</taxon>
        <taxon>Metazoa</taxon>
        <taxon>Chordata</taxon>
        <taxon>Craniata</taxon>
        <taxon>Vertebrata</taxon>
        <taxon>Euteleostomi</taxon>
        <taxon>Archelosauria</taxon>
        <taxon>Archosauria</taxon>
        <taxon>Dinosauria</taxon>
        <taxon>Saurischia</taxon>
        <taxon>Theropoda</taxon>
        <taxon>Coelurosauria</taxon>
        <taxon>Aves</taxon>
        <taxon>Neognathae</taxon>
        <taxon>Neoaves</taxon>
        <taxon>Gruiformes</taxon>
        <taxon>Gruidae</taxon>
        <taxon>Grus</taxon>
    </lineage>
</organism>
<accession>A0ABC9W759</accession>
<dbReference type="AlphaFoldDB" id="A0ABC9W759"/>
<feature type="compositionally biased region" description="Basic and acidic residues" evidence="1">
    <location>
        <begin position="98"/>
        <end position="108"/>
    </location>
</feature>
<sequence length="108" mass="11211">MESGGGGSAPSSSGGGGGTGRAVAPGPPVFRLPREAHPSAAGRNRSRGTEVTEGCRLPEIPAALPVPLPVGSFPCRTIGSSVRPERRRLLNDRQTLTESRKAKARRDN</sequence>
<dbReference type="EMBL" id="BAAFJT010000002">
    <property type="protein sequence ID" value="GAB0181190.1"/>
    <property type="molecule type" value="Genomic_DNA"/>
</dbReference>
<evidence type="ECO:0000256" key="1">
    <source>
        <dbReference type="SAM" id="MobiDB-lite"/>
    </source>
</evidence>
<comment type="caution">
    <text evidence="2">The sequence shown here is derived from an EMBL/GenBank/DDBJ whole genome shotgun (WGS) entry which is preliminary data.</text>
</comment>
<proteinExistence type="predicted"/>
<gene>
    <name evidence="2" type="ORF">GRJ2_000584300</name>
</gene>
<name>A0ABC9W759_GRUJA</name>
<feature type="region of interest" description="Disordered" evidence="1">
    <location>
        <begin position="1"/>
        <end position="54"/>
    </location>
</feature>
<dbReference type="Proteomes" id="UP001623348">
    <property type="component" value="Unassembled WGS sequence"/>
</dbReference>
<evidence type="ECO:0000313" key="3">
    <source>
        <dbReference type="Proteomes" id="UP001623348"/>
    </source>
</evidence>
<protein>
    <submittedName>
        <fullName evidence="2">Uncharacterized protein</fullName>
    </submittedName>
</protein>
<reference evidence="2 3" key="1">
    <citation type="submission" date="2024-06" db="EMBL/GenBank/DDBJ databases">
        <title>The draft genome of Grus japonensis, version 3.</title>
        <authorList>
            <person name="Nabeshima K."/>
            <person name="Suzuki S."/>
            <person name="Onuma M."/>
        </authorList>
    </citation>
    <scope>NUCLEOTIDE SEQUENCE [LARGE SCALE GENOMIC DNA]</scope>
    <source>
        <strain evidence="2 3">451A</strain>
    </source>
</reference>
<feature type="compositionally biased region" description="Gly residues" evidence="1">
    <location>
        <begin position="1"/>
        <end position="20"/>
    </location>
</feature>